<keyword evidence="2" id="KW-1003">Cell membrane</keyword>
<dbReference type="InterPro" id="IPR003856">
    <property type="entry name" value="LPS_length_determ_N"/>
</dbReference>
<keyword evidence="10" id="KW-1185">Reference proteome</keyword>
<feature type="domain" description="Polysaccharide chain length determinant N-terminal" evidence="7">
    <location>
        <begin position="16"/>
        <end position="88"/>
    </location>
</feature>
<dbReference type="InterPro" id="IPR050445">
    <property type="entry name" value="Bact_polysacc_biosynth/exp"/>
</dbReference>
<feature type="transmembrane region" description="Helical" evidence="6">
    <location>
        <begin position="33"/>
        <end position="56"/>
    </location>
</feature>
<evidence type="ECO:0000256" key="6">
    <source>
        <dbReference type="SAM" id="Phobius"/>
    </source>
</evidence>
<comment type="caution">
    <text evidence="9">The sequence shown here is derived from an EMBL/GenBank/DDBJ whole genome shotgun (WGS) entry which is preliminary data.</text>
</comment>
<accession>A0ABY0FFS0</accession>
<keyword evidence="5 6" id="KW-0472">Membrane</keyword>
<reference evidence="9 10" key="1">
    <citation type="submission" date="2018-10" db="EMBL/GenBank/DDBJ databases">
        <title>Draft genome of Fastidiocella sp. strain 375T, a bacterium isolated from a karstic cave dripping water.</title>
        <authorList>
            <person name="Coelho C."/>
            <person name="Verissimo A."/>
            <person name="Tiago I."/>
        </authorList>
    </citation>
    <scope>NUCLEOTIDE SEQUENCE [LARGE SCALE GENOMIC DNA]</scope>
    <source>
        <strain evidence="9 10">CAVE-375</strain>
    </source>
</reference>
<dbReference type="InterPro" id="IPR032807">
    <property type="entry name" value="GNVR"/>
</dbReference>
<sequence length="399" mass="43523">MSDNQNPPAAASAREDEIDLMDVLIVLVRQKKWVIGCTVLIGGAALVASLLMTPIFTSKAIIMPPQQQGSGLSAMLGKLGGDMGGLGGLAGLKNPNDLYVGMLESRTVADGLIRRFKLKEMLGTQTMDDTRALLNGMSTISSGKDGLISVTVDHEDPLFAARLANAYVEELARLTQTLAVTDASQRRLFFEKQLKQSKEQLALAEVALRKTQEKTGLLQPEGQIQSIIGNVAQLRATIAAKEVELTAMRSFATEQNPEYLRTQQEIGGLKAQLAKLEQGQQTAGDFMVPTGKVPQTGLEYIRRLRDVKYHETMFELLAKQFEMAKIDEAKDTSTIQVLDKATPADKKSKPKRAVITLLGVLAGFFVGVLGAFAREGLRRNRQGDGAKRWAALRQAWRAD</sequence>
<evidence type="ECO:0008006" key="11">
    <source>
        <dbReference type="Google" id="ProtNLM"/>
    </source>
</evidence>
<evidence type="ECO:0000256" key="4">
    <source>
        <dbReference type="ARBA" id="ARBA00022989"/>
    </source>
</evidence>
<comment type="subcellular location">
    <subcellularLocation>
        <location evidence="1">Cell membrane</location>
        <topology evidence="1">Multi-pass membrane protein</topology>
    </subcellularLocation>
</comment>
<dbReference type="PANTHER" id="PTHR32309:SF13">
    <property type="entry name" value="FERRIC ENTEROBACTIN TRANSPORT PROTEIN FEPE"/>
    <property type="match status" value="1"/>
</dbReference>
<keyword evidence="3 6" id="KW-0812">Transmembrane</keyword>
<feature type="domain" description="Tyrosine-protein kinase G-rich" evidence="8">
    <location>
        <begin position="298"/>
        <end position="375"/>
    </location>
</feature>
<evidence type="ECO:0000256" key="1">
    <source>
        <dbReference type="ARBA" id="ARBA00004651"/>
    </source>
</evidence>
<protein>
    <recommendedName>
        <fullName evidence="11">Polysaccharide chain length determinant N-terminal domain-containing protein</fullName>
    </recommendedName>
</protein>
<feature type="transmembrane region" description="Helical" evidence="6">
    <location>
        <begin position="353"/>
        <end position="373"/>
    </location>
</feature>
<evidence type="ECO:0000256" key="3">
    <source>
        <dbReference type="ARBA" id="ARBA00022692"/>
    </source>
</evidence>
<gene>
    <name evidence="9" type="ORF">EBB06_09990</name>
</gene>
<dbReference type="EMBL" id="REGR01000009">
    <property type="protein sequence ID" value="RXZ43475.1"/>
    <property type="molecule type" value="Genomic_DNA"/>
</dbReference>
<organism evidence="9 10">
    <name type="scientific">Crenobacter cavernae</name>
    <dbReference type="NCBI Taxonomy" id="2290923"/>
    <lineage>
        <taxon>Bacteria</taxon>
        <taxon>Pseudomonadati</taxon>
        <taxon>Pseudomonadota</taxon>
        <taxon>Betaproteobacteria</taxon>
        <taxon>Neisseriales</taxon>
        <taxon>Neisseriaceae</taxon>
        <taxon>Crenobacter</taxon>
    </lineage>
</organism>
<evidence type="ECO:0000256" key="2">
    <source>
        <dbReference type="ARBA" id="ARBA00022475"/>
    </source>
</evidence>
<evidence type="ECO:0000313" key="10">
    <source>
        <dbReference type="Proteomes" id="UP000290682"/>
    </source>
</evidence>
<dbReference type="Pfam" id="PF13807">
    <property type="entry name" value="GNVR"/>
    <property type="match status" value="1"/>
</dbReference>
<keyword evidence="4 6" id="KW-1133">Transmembrane helix</keyword>
<dbReference type="PANTHER" id="PTHR32309">
    <property type="entry name" value="TYROSINE-PROTEIN KINASE"/>
    <property type="match status" value="1"/>
</dbReference>
<evidence type="ECO:0000259" key="8">
    <source>
        <dbReference type="Pfam" id="PF13807"/>
    </source>
</evidence>
<name>A0ABY0FFS0_9NEIS</name>
<proteinExistence type="predicted"/>
<evidence type="ECO:0000259" key="7">
    <source>
        <dbReference type="Pfam" id="PF02706"/>
    </source>
</evidence>
<evidence type="ECO:0000313" key="9">
    <source>
        <dbReference type="EMBL" id="RXZ43475.1"/>
    </source>
</evidence>
<evidence type="ECO:0000256" key="5">
    <source>
        <dbReference type="ARBA" id="ARBA00023136"/>
    </source>
</evidence>
<dbReference type="Proteomes" id="UP000290682">
    <property type="component" value="Unassembled WGS sequence"/>
</dbReference>
<dbReference type="Pfam" id="PF02706">
    <property type="entry name" value="Wzz"/>
    <property type="match status" value="1"/>
</dbReference>